<dbReference type="EMBL" id="SPHZ02000005">
    <property type="protein sequence ID" value="KAF0918683.1"/>
    <property type="molecule type" value="Genomic_DNA"/>
</dbReference>
<proteinExistence type="predicted"/>
<keyword evidence="1" id="KW-0407">Ion channel</keyword>
<keyword evidence="2" id="KW-0472">Membrane</keyword>
<evidence type="ECO:0000313" key="4">
    <source>
        <dbReference type="Proteomes" id="UP000479710"/>
    </source>
</evidence>
<dbReference type="PANTHER" id="PTHR45651:SF101">
    <property type="entry name" value="OS05G0502000 PROTEIN"/>
    <property type="match status" value="1"/>
</dbReference>
<dbReference type="GO" id="GO:0016020">
    <property type="term" value="C:membrane"/>
    <property type="evidence" value="ECO:0007669"/>
    <property type="project" value="UniProtKB-SubCell"/>
</dbReference>
<feature type="transmembrane region" description="Helical" evidence="2">
    <location>
        <begin position="60"/>
        <end position="85"/>
    </location>
</feature>
<protein>
    <submittedName>
        <fullName evidence="3">Uncharacterized protein</fullName>
    </submittedName>
</protein>
<keyword evidence="1" id="KW-0813">Transport</keyword>
<keyword evidence="2" id="KW-1133">Transmembrane helix</keyword>
<reference evidence="3 4" key="1">
    <citation type="submission" date="2019-11" db="EMBL/GenBank/DDBJ databases">
        <title>Whole genome sequence of Oryza granulata.</title>
        <authorList>
            <person name="Li W."/>
        </authorList>
    </citation>
    <scope>NUCLEOTIDE SEQUENCE [LARGE SCALE GENOMIC DNA]</scope>
    <source>
        <strain evidence="4">cv. Menghai</strain>
        <tissue evidence="3">Leaf</tissue>
    </source>
</reference>
<keyword evidence="4" id="KW-1185">Reference proteome</keyword>
<sequence>MQIKFRVAASTRSRRRLGVDRWSSSAVQIGATWAPEIPGGIDQDSCTFGNLESMMEWLEIVFNIITITTGLILVTMLIGNIKVFLNATTLKKQAMHTRLRSLEWWMK</sequence>
<dbReference type="GO" id="GO:0034220">
    <property type="term" value="P:monoatomic ion transmembrane transport"/>
    <property type="evidence" value="ECO:0007669"/>
    <property type="project" value="UniProtKB-KW"/>
</dbReference>
<dbReference type="Proteomes" id="UP000479710">
    <property type="component" value="Unassembled WGS sequence"/>
</dbReference>
<gene>
    <name evidence="3" type="ORF">E2562_025809</name>
</gene>
<organism evidence="3 4">
    <name type="scientific">Oryza meyeriana var. granulata</name>
    <dbReference type="NCBI Taxonomy" id="110450"/>
    <lineage>
        <taxon>Eukaryota</taxon>
        <taxon>Viridiplantae</taxon>
        <taxon>Streptophyta</taxon>
        <taxon>Embryophyta</taxon>
        <taxon>Tracheophyta</taxon>
        <taxon>Spermatophyta</taxon>
        <taxon>Magnoliopsida</taxon>
        <taxon>Liliopsida</taxon>
        <taxon>Poales</taxon>
        <taxon>Poaceae</taxon>
        <taxon>BOP clade</taxon>
        <taxon>Oryzoideae</taxon>
        <taxon>Oryzeae</taxon>
        <taxon>Oryzinae</taxon>
        <taxon>Oryza</taxon>
        <taxon>Oryza meyeriana</taxon>
    </lineage>
</organism>
<keyword evidence="1" id="KW-0406">Ion transport</keyword>
<name>A0A6G1E421_9ORYZ</name>
<accession>A0A6G1E421</accession>
<comment type="caution">
    <text evidence="3">The sequence shown here is derived from an EMBL/GenBank/DDBJ whole genome shotgun (WGS) entry which is preliminary data.</text>
</comment>
<keyword evidence="2" id="KW-0812">Transmembrane</keyword>
<dbReference type="AlphaFoldDB" id="A0A6G1E421"/>
<evidence type="ECO:0000256" key="1">
    <source>
        <dbReference type="ARBA" id="ARBA00023303"/>
    </source>
</evidence>
<dbReference type="PANTHER" id="PTHR45651">
    <property type="entry name" value="CYCLIC NUCLEOTIDE-GATED ION CHANNEL 15-RELATED-RELATED"/>
    <property type="match status" value="1"/>
</dbReference>
<evidence type="ECO:0000256" key="2">
    <source>
        <dbReference type="SAM" id="Phobius"/>
    </source>
</evidence>
<evidence type="ECO:0000313" key="3">
    <source>
        <dbReference type="EMBL" id="KAF0918683.1"/>
    </source>
</evidence>